<evidence type="ECO:0000256" key="2">
    <source>
        <dbReference type="ARBA" id="ARBA00023186"/>
    </source>
</evidence>
<dbReference type="FunFam" id="2.30.33.40:FF:000001">
    <property type="entry name" value="10 kDa chaperonin"/>
    <property type="match status" value="1"/>
</dbReference>
<dbReference type="CDD" id="cd00320">
    <property type="entry name" value="cpn10"/>
    <property type="match status" value="1"/>
</dbReference>
<dbReference type="SMART" id="SM00883">
    <property type="entry name" value="Cpn10"/>
    <property type="match status" value="1"/>
</dbReference>
<dbReference type="GO" id="GO:0046872">
    <property type="term" value="F:metal ion binding"/>
    <property type="evidence" value="ECO:0007669"/>
    <property type="project" value="TreeGrafter"/>
</dbReference>
<protein>
    <submittedName>
        <fullName evidence="3">Co-chaperonin GroES</fullName>
    </submittedName>
</protein>
<accession>A0A6H0X5N6</accession>
<evidence type="ECO:0000256" key="1">
    <source>
        <dbReference type="ARBA" id="ARBA00006975"/>
    </source>
</evidence>
<dbReference type="PRINTS" id="PR00297">
    <property type="entry name" value="CHAPERONIN10"/>
</dbReference>
<dbReference type="Pfam" id="PF00166">
    <property type="entry name" value="Cpn10"/>
    <property type="match status" value="1"/>
</dbReference>
<sequence>MQVTILPTDDRILVLPDGVREDVTSAGILVKVTPTVESKRQLGGTGVIVAVGPGKRGKNGQRVPLVVREGERILFGEFQHREHHEDGKRYLIMQEADICAVLDETAV</sequence>
<dbReference type="InterPro" id="IPR037124">
    <property type="entry name" value="Chaperonin_GroES_sf"/>
</dbReference>
<dbReference type="InterPro" id="IPR011032">
    <property type="entry name" value="GroES-like_sf"/>
</dbReference>
<dbReference type="PANTHER" id="PTHR10772:SF58">
    <property type="entry name" value="CO-CHAPERONIN GROES"/>
    <property type="match status" value="1"/>
</dbReference>
<dbReference type="PANTHER" id="PTHR10772">
    <property type="entry name" value="10 KDA HEAT SHOCK PROTEIN"/>
    <property type="match status" value="1"/>
</dbReference>
<keyword evidence="2" id="KW-0143">Chaperone</keyword>
<dbReference type="InterPro" id="IPR020818">
    <property type="entry name" value="Chaperonin_GroES"/>
</dbReference>
<dbReference type="GO" id="GO:0051082">
    <property type="term" value="F:unfolded protein binding"/>
    <property type="evidence" value="ECO:0007669"/>
    <property type="project" value="TreeGrafter"/>
</dbReference>
<comment type="similarity">
    <text evidence="1">Belongs to the GroES chaperonin family.</text>
</comment>
<dbReference type="GO" id="GO:0005524">
    <property type="term" value="F:ATP binding"/>
    <property type="evidence" value="ECO:0007669"/>
    <property type="project" value="InterPro"/>
</dbReference>
<name>A0A6H0X5N6_9CAUD</name>
<dbReference type="GO" id="GO:0044183">
    <property type="term" value="F:protein folding chaperone"/>
    <property type="evidence" value="ECO:0007669"/>
    <property type="project" value="InterPro"/>
</dbReference>
<reference evidence="3" key="1">
    <citation type="submission" date="2020-03" db="EMBL/GenBank/DDBJ databases">
        <authorList>
            <person name="Shneider M.M."/>
            <person name="Evseev P.V."/>
            <person name="Korzhenkov A.A."/>
            <person name="Toschakov S.V."/>
            <person name="Vo T."/>
            <person name="Ignatov A.N."/>
            <person name="Miroshnikov K.A."/>
        </authorList>
    </citation>
    <scope>NUCLEOTIDE SEQUENCE [LARGE SCALE GENOMIC DNA]</scope>
</reference>
<dbReference type="SUPFAM" id="SSF50129">
    <property type="entry name" value="GroES-like"/>
    <property type="match status" value="1"/>
</dbReference>
<evidence type="ECO:0000313" key="3">
    <source>
        <dbReference type="EMBL" id="QIW89376.1"/>
    </source>
</evidence>
<dbReference type="EMBL" id="MT210154">
    <property type="protein sequence ID" value="QIW89376.1"/>
    <property type="molecule type" value="Genomic_DNA"/>
</dbReference>
<proteinExistence type="inferred from homology"/>
<gene>
    <name evidence="3" type="ORF">PPDBI_00017</name>
</gene>
<dbReference type="GO" id="GO:0051087">
    <property type="term" value="F:protein-folding chaperone binding"/>
    <property type="evidence" value="ECO:0007669"/>
    <property type="project" value="TreeGrafter"/>
</dbReference>
<organism evidence="3">
    <name type="scientific">Xanthomonas phage PPDBI</name>
    <dbReference type="NCBI Taxonomy" id="2723911"/>
    <lineage>
        <taxon>Viruses</taxon>
        <taxon>Duplodnaviria</taxon>
        <taxon>Heunggongvirae</taxon>
        <taxon>Uroviricota</taxon>
        <taxon>Caudoviricetes</taxon>
    </lineage>
</organism>
<dbReference type="Gene3D" id="2.30.33.40">
    <property type="entry name" value="GroES chaperonin"/>
    <property type="match status" value="1"/>
</dbReference>